<evidence type="ECO:0000256" key="6">
    <source>
        <dbReference type="ARBA" id="ARBA00023136"/>
    </source>
</evidence>
<dbReference type="RefSeq" id="WP_126160560.1">
    <property type="nucleotide sequence ID" value="NZ_RQPJ01000001.1"/>
</dbReference>
<evidence type="ECO:0000256" key="1">
    <source>
        <dbReference type="ARBA" id="ARBA00004141"/>
    </source>
</evidence>
<keyword evidence="11" id="KW-1185">Reference proteome</keyword>
<keyword evidence="4 8" id="KW-0812">Transmembrane</keyword>
<feature type="transmembrane region" description="Helical" evidence="8">
    <location>
        <begin position="133"/>
        <end position="155"/>
    </location>
</feature>
<dbReference type="EMBL" id="RQPJ01000001">
    <property type="protein sequence ID" value="RTE55257.1"/>
    <property type="molecule type" value="Genomic_DNA"/>
</dbReference>
<proteinExistence type="inferred from homology"/>
<evidence type="ECO:0000313" key="10">
    <source>
        <dbReference type="EMBL" id="RTE55257.1"/>
    </source>
</evidence>
<protein>
    <submittedName>
        <fullName evidence="10">Amino acid permease</fullName>
    </submittedName>
</protein>
<evidence type="ECO:0000256" key="5">
    <source>
        <dbReference type="ARBA" id="ARBA00022989"/>
    </source>
</evidence>
<comment type="subcellular location">
    <subcellularLocation>
        <location evidence="1">Membrane</location>
        <topology evidence="1">Multi-pass membrane protein</topology>
    </subcellularLocation>
</comment>
<feature type="transmembrane region" description="Helical" evidence="8">
    <location>
        <begin position="287"/>
        <end position="307"/>
    </location>
</feature>
<comment type="similarity">
    <text evidence="2">Belongs to the SLC12A transporter family.</text>
</comment>
<feature type="transmembrane region" description="Helical" evidence="8">
    <location>
        <begin position="167"/>
        <end position="185"/>
    </location>
</feature>
<dbReference type="PANTHER" id="PTHR11827">
    <property type="entry name" value="SOLUTE CARRIER FAMILY 12, CATION COTRANSPORTERS"/>
    <property type="match status" value="1"/>
</dbReference>
<keyword evidence="3" id="KW-0813">Transport</keyword>
<feature type="transmembrane region" description="Helical" evidence="8">
    <location>
        <begin position="251"/>
        <end position="275"/>
    </location>
</feature>
<evidence type="ECO:0000256" key="3">
    <source>
        <dbReference type="ARBA" id="ARBA00022448"/>
    </source>
</evidence>
<name>A0A430K896_9FLAO</name>
<dbReference type="AlphaFoldDB" id="A0A430K896"/>
<evidence type="ECO:0000256" key="4">
    <source>
        <dbReference type="ARBA" id="ARBA00022692"/>
    </source>
</evidence>
<dbReference type="PANTHER" id="PTHR11827:SF72">
    <property type="entry name" value="GH08340P"/>
    <property type="match status" value="1"/>
</dbReference>
<feature type="transmembrane region" description="Helical" evidence="8">
    <location>
        <begin position="86"/>
        <end position="113"/>
    </location>
</feature>
<evidence type="ECO:0000313" key="11">
    <source>
        <dbReference type="Proteomes" id="UP000267585"/>
    </source>
</evidence>
<dbReference type="InterPro" id="IPR004841">
    <property type="entry name" value="AA-permease/SLC12A_dom"/>
</dbReference>
<feature type="transmembrane region" description="Helical" evidence="8">
    <location>
        <begin position="327"/>
        <end position="353"/>
    </location>
</feature>
<feature type="transmembrane region" description="Helical" evidence="8">
    <location>
        <begin position="387"/>
        <end position="406"/>
    </location>
</feature>
<dbReference type="InterPro" id="IPR004842">
    <property type="entry name" value="SLC12A_fam"/>
</dbReference>
<dbReference type="GO" id="GO:0015377">
    <property type="term" value="F:chloride:monoatomic cation symporter activity"/>
    <property type="evidence" value="ECO:0007669"/>
    <property type="project" value="InterPro"/>
</dbReference>
<dbReference type="Gene3D" id="1.20.1740.10">
    <property type="entry name" value="Amino acid/polyamine transporter I"/>
    <property type="match status" value="1"/>
</dbReference>
<keyword evidence="5 8" id="KW-1133">Transmembrane helix</keyword>
<sequence>MQQNFVNKEQTFGTAPVFFTAIATILGAIMFLRFGFAVGQVGFMGAVAIILIGHAVTIPTAMAIAEIATNQKVEGGGEYYIISRSFGLVIGSTIGIALYLSQAISVAFYVMAFSEAFTIFFESLIVSMPMPDWLVWLLRQKQTIGIPGLLLLTYVMLTKGADLGVKLLYSVVTVLAISLFAFFIGTTEYSKTQQFDPFLSISDVRENPDAFKTDTSPLEDSNGEGATVQNGQVPEEEQQTDNKDGGGIPDAIAFFIVFSIIFPAFTGMTAGVGLSGDLKDPGKSIPLGTLAATLCGMLMYFLIAWKLTVSAPPHELADTSGLIMADIAWQGWWIIPLGLAAATISSALGSIMVAPRTLQAIARDGIFPTPRFNQWLSKGKGKKDEPYNASVITIVIAGLFILMGALDSVAQIISMFFMVTYGSLCLISFLNHFAADPSYRPKFKSRWYVSLFGALSCFALMFFMNAVYALLAIVLILILFVWVVSNNQDKRNLAVIFQGVIFQLSRQMQVFLQKSEKEQTQSWRPSTIAISEDSFTRFSAFQLLRWIAYRHGFGTYIHYIKGYLSKESNLEAARCKKQLIAMADVSHSNVFIDTMVSPSFTSTVAQSIQLPGIAGKENNLLLFEFHKNHPDNLLDIVDNLGLIKSVDFDLIILASSERGFGLKRQIHLWISPYDFENANLMILLAYILLGHPDWKEATINIHAIFPEDTIEEERERLFLLIQTGQLPISPKNIEFITQKSAMSIKNIINQKSKDADLTIVGFIEKTVEHLGVQAFEGYGDIGNVLFVNAAASKEIK</sequence>
<dbReference type="Pfam" id="PF00324">
    <property type="entry name" value="AA_permease"/>
    <property type="match status" value="1"/>
</dbReference>
<dbReference type="OrthoDB" id="3181223at2"/>
<keyword evidence="6 8" id="KW-0472">Membrane</keyword>
<dbReference type="GO" id="GO:0016020">
    <property type="term" value="C:membrane"/>
    <property type="evidence" value="ECO:0007669"/>
    <property type="project" value="UniProtKB-SubCell"/>
</dbReference>
<evidence type="ECO:0000256" key="8">
    <source>
        <dbReference type="SAM" id="Phobius"/>
    </source>
</evidence>
<feature type="transmembrane region" description="Helical" evidence="8">
    <location>
        <begin position="412"/>
        <end position="430"/>
    </location>
</feature>
<comment type="caution">
    <text evidence="10">The sequence shown here is derived from an EMBL/GenBank/DDBJ whole genome shotgun (WGS) entry which is preliminary data.</text>
</comment>
<feature type="transmembrane region" description="Helical" evidence="8">
    <location>
        <begin position="12"/>
        <end position="36"/>
    </location>
</feature>
<feature type="transmembrane region" description="Helical" evidence="8">
    <location>
        <begin position="42"/>
        <end position="65"/>
    </location>
</feature>
<reference evidence="10 11" key="1">
    <citation type="submission" date="2018-11" db="EMBL/GenBank/DDBJ databases">
        <title>Arenibacter aquaticus sp.nov., a marine bacterium isolated from surface seawater in the South China Sea.</title>
        <authorList>
            <person name="Guo J."/>
            <person name="Sun J."/>
        </authorList>
    </citation>
    <scope>NUCLEOTIDE SEQUENCE [LARGE SCALE GENOMIC DNA]</scope>
    <source>
        <strain evidence="10 11">GUO666</strain>
    </source>
</reference>
<gene>
    <name evidence="10" type="ORF">EHW67_01440</name>
</gene>
<dbReference type="Proteomes" id="UP000267585">
    <property type="component" value="Unassembled WGS sequence"/>
</dbReference>
<evidence type="ECO:0000256" key="2">
    <source>
        <dbReference type="ARBA" id="ARBA00010593"/>
    </source>
</evidence>
<feature type="transmembrane region" description="Helical" evidence="8">
    <location>
        <begin position="451"/>
        <end position="484"/>
    </location>
</feature>
<accession>A0A430K896</accession>
<evidence type="ECO:0000256" key="7">
    <source>
        <dbReference type="SAM" id="MobiDB-lite"/>
    </source>
</evidence>
<organism evidence="10 11">
    <name type="scientific">Arenibacter aquaticus</name>
    <dbReference type="NCBI Taxonomy" id="2489054"/>
    <lineage>
        <taxon>Bacteria</taxon>
        <taxon>Pseudomonadati</taxon>
        <taxon>Bacteroidota</taxon>
        <taxon>Flavobacteriia</taxon>
        <taxon>Flavobacteriales</taxon>
        <taxon>Flavobacteriaceae</taxon>
        <taxon>Arenibacter</taxon>
    </lineage>
</organism>
<evidence type="ECO:0000259" key="9">
    <source>
        <dbReference type="Pfam" id="PF00324"/>
    </source>
</evidence>
<feature type="domain" description="Amino acid permease/ SLC12A" evidence="9">
    <location>
        <begin position="17"/>
        <end position="491"/>
    </location>
</feature>
<feature type="region of interest" description="Disordered" evidence="7">
    <location>
        <begin position="211"/>
        <end position="243"/>
    </location>
</feature>
<dbReference type="FunFam" id="1.20.1740.10:FF:000013">
    <property type="entry name" value="Solute carrier family 12 member"/>
    <property type="match status" value="1"/>
</dbReference>